<organism evidence="1 2">
    <name type="scientific">Pseudomonas cedrina</name>
    <dbReference type="NCBI Taxonomy" id="651740"/>
    <lineage>
        <taxon>Bacteria</taxon>
        <taxon>Pseudomonadati</taxon>
        <taxon>Pseudomonadota</taxon>
        <taxon>Gammaproteobacteria</taxon>
        <taxon>Pseudomonadales</taxon>
        <taxon>Pseudomonadaceae</taxon>
        <taxon>Pseudomonas</taxon>
    </lineage>
</organism>
<accession>A0A2S9E2E5</accession>
<dbReference type="RefSeq" id="WP_105225758.1">
    <property type="nucleotide sequence ID" value="NZ_PCQE01000004.1"/>
</dbReference>
<sequence>MVSHEEEQIQNAIGHFEYRFEGGGLVIPQYKYVYLEEGPQPIPPTFKGRDTQSGIRETGFMFVFDSYDFWGINTPVGQGFHVQSLLAGSSTEVTSGFVTGMINPSKKAGFFKFDLNVDVHGSMRRVEGFFILKQNVTAL</sequence>
<evidence type="ECO:0000313" key="2">
    <source>
        <dbReference type="Proteomes" id="UP000239458"/>
    </source>
</evidence>
<dbReference type="EMBL" id="PCQE01000004">
    <property type="protein sequence ID" value="PRC08967.1"/>
    <property type="molecule type" value="Genomic_DNA"/>
</dbReference>
<name>A0A2S9E2E5_PSECE</name>
<proteinExistence type="predicted"/>
<evidence type="ECO:0000313" key="1">
    <source>
        <dbReference type="EMBL" id="PRC08967.1"/>
    </source>
</evidence>
<protein>
    <submittedName>
        <fullName evidence="1">Uncharacterized protein</fullName>
    </submittedName>
</protein>
<gene>
    <name evidence="1" type="ORF">CQ006_04460</name>
</gene>
<dbReference type="Proteomes" id="UP000239458">
    <property type="component" value="Unassembled WGS sequence"/>
</dbReference>
<dbReference type="AlphaFoldDB" id="A0A2S9E2E5"/>
<reference evidence="1 2" key="1">
    <citation type="submission" date="2017-09" db="EMBL/GenBank/DDBJ databases">
        <title>Genomic, metabolic, and phenotypic characteristics of bacterial isolates from the natural microbiome of the model nematode Caenorhabditis elegans.</title>
        <authorList>
            <person name="Zimmermann J."/>
            <person name="Obeng N."/>
            <person name="Yang W."/>
            <person name="Obeng O."/>
            <person name="Kissoyan K."/>
            <person name="Pees B."/>
            <person name="Dirksen P."/>
            <person name="Hoppner M."/>
            <person name="Franke A."/>
            <person name="Rosenstiel P."/>
            <person name="Leippe M."/>
            <person name="Dierking K."/>
            <person name="Kaleta C."/>
            <person name="Schulenburg H."/>
        </authorList>
    </citation>
    <scope>NUCLEOTIDE SEQUENCE [LARGE SCALE GENOMIC DNA]</scope>
    <source>
        <strain evidence="1 2">MYb184</strain>
    </source>
</reference>
<comment type="caution">
    <text evidence="1">The sequence shown here is derived from an EMBL/GenBank/DDBJ whole genome shotgun (WGS) entry which is preliminary data.</text>
</comment>